<dbReference type="Proteomes" id="UP000015102">
    <property type="component" value="Unassembled WGS sequence"/>
</dbReference>
<protein>
    <submittedName>
        <fullName evidence="1">Uncharacterized protein</fullName>
    </submittedName>
</protein>
<name>T1GAH2_MEGSC</name>
<proteinExistence type="predicted"/>
<evidence type="ECO:0000313" key="2">
    <source>
        <dbReference type="Proteomes" id="UP000015102"/>
    </source>
</evidence>
<keyword evidence="2" id="KW-1185">Reference proteome</keyword>
<evidence type="ECO:0000313" key="1">
    <source>
        <dbReference type="EnsemblMetazoa" id="MESCA000229-PA"/>
    </source>
</evidence>
<organism evidence="1 2">
    <name type="scientific">Megaselia scalaris</name>
    <name type="common">Humpbacked fly</name>
    <name type="synonym">Phora scalaris</name>
    <dbReference type="NCBI Taxonomy" id="36166"/>
    <lineage>
        <taxon>Eukaryota</taxon>
        <taxon>Metazoa</taxon>
        <taxon>Ecdysozoa</taxon>
        <taxon>Arthropoda</taxon>
        <taxon>Hexapoda</taxon>
        <taxon>Insecta</taxon>
        <taxon>Pterygota</taxon>
        <taxon>Neoptera</taxon>
        <taxon>Endopterygota</taxon>
        <taxon>Diptera</taxon>
        <taxon>Brachycera</taxon>
        <taxon>Muscomorpha</taxon>
        <taxon>Platypezoidea</taxon>
        <taxon>Phoridae</taxon>
        <taxon>Megaseliini</taxon>
        <taxon>Megaselia</taxon>
    </lineage>
</organism>
<dbReference type="EMBL" id="CAQQ02394304">
    <property type="status" value="NOT_ANNOTATED_CDS"/>
    <property type="molecule type" value="Genomic_DNA"/>
</dbReference>
<dbReference type="HOGENOM" id="CLU_2349052_0_0_1"/>
<dbReference type="AlphaFoldDB" id="T1GAH2"/>
<reference evidence="2" key="1">
    <citation type="submission" date="2013-02" db="EMBL/GenBank/DDBJ databases">
        <authorList>
            <person name="Hughes D."/>
        </authorList>
    </citation>
    <scope>NUCLEOTIDE SEQUENCE</scope>
    <source>
        <strain>Durham</strain>
        <strain evidence="2">NC isolate 2 -- Noor lab</strain>
    </source>
</reference>
<reference evidence="1" key="2">
    <citation type="submission" date="2015-06" db="UniProtKB">
        <authorList>
            <consortium name="EnsemblMetazoa"/>
        </authorList>
    </citation>
    <scope>IDENTIFICATION</scope>
</reference>
<dbReference type="EnsemblMetazoa" id="MESCA000229-RA">
    <property type="protein sequence ID" value="MESCA000229-PA"/>
    <property type="gene ID" value="MESCA000229"/>
</dbReference>
<accession>T1GAH2</accession>
<sequence>MSIKTLKSLAEIPGPTRSTFIRDHLPFGKLYGKTTSELYNTIGKDMVKYFGCREFPKPIPMKSSFGTPDTMKPFSVQKDYGLHAKVSLPWNTSDIKN</sequence>